<evidence type="ECO:0000313" key="3">
    <source>
        <dbReference type="Proteomes" id="UP001221142"/>
    </source>
</evidence>
<sequence>MTIPPSSSSLLALASLEPPSPILAPSAFSCSSEHIPILLPQETIPRDTSCGTFGPLNWGSTADDAPSPSTTACPSPPRLQQGFKFPSESPPPLTGSKSWITFVPPDADSTSTINTLAIPSLQHPPMTQQVLGSSCEEPFPLPSNLLWLRDATIQLMVDQEGFRTVHPTFKLVGIVKHERGWDSPEGGLALFRPVKREAFRFHYAPLDGLPILRRLTLANDDSRDYISRQASLSLKTNGVYTVQGVESRHLAASEMGDSKIRWKLDYLVGDRLEQSGKKILDGEKTLTPLTFLCSPWLLHPSQARKMKFMHFVKKSVATKLVAEKLEPASFLNASAKPCSNKWPLHRRVQSSSPHSEEIKPRKKTGSLRRAGPQDENQETRRRRRASSAGEGRRPVQSEYLKYIVPRSQLAELLNAEVGRRDGLSPAPRR</sequence>
<comment type="caution">
    <text evidence="2">The sequence shown here is derived from an EMBL/GenBank/DDBJ whole genome shotgun (WGS) entry which is preliminary data.</text>
</comment>
<accession>A0AAD7C5I8</accession>
<dbReference type="Proteomes" id="UP001221142">
    <property type="component" value="Unassembled WGS sequence"/>
</dbReference>
<keyword evidence="3" id="KW-1185">Reference proteome</keyword>
<organism evidence="2 3">
    <name type="scientific">Roridomyces roridus</name>
    <dbReference type="NCBI Taxonomy" id="1738132"/>
    <lineage>
        <taxon>Eukaryota</taxon>
        <taxon>Fungi</taxon>
        <taxon>Dikarya</taxon>
        <taxon>Basidiomycota</taxon>
        <taxon>Agaricomycotina</taxon>
        <taxon>Agaricomycetes</taxon>
        <taxon>Agaricomycetidae</taxon>
        <taxon>Agaricales</taxon>
        <taxon>Marasmiineae</taxon>
        <taxon>Mycenaceae</taxon>
        <taxon>Roridomyces</taxon>
    </lineage>
</organism>
<feature type="region of interest" description="Disordered" evidence="1">
    <location>
        <begin position="342"/>
        <end position="397"/>
    </location>
</feature>
<feature type="non-terminal residue" evidence="2">
    <location>
        <position position="429"/>
    </location>
</feature>
<evidence type="ECO:0000256" key="1">
    <source>
        <dbReference type="SAM" id="MobiDB-lite"/>
    </source>
</evidence>
<feature type="region of interest" description="Disordered" evidence="1">
    <location>
        <begin position="57"/>
        <end position="91"/>
    </location>
</feature>
<dbReference type="EMBL" id="JARKIF010000005">
    <property type="protein sequence ID" value="KAJ7638305.1"/>
    <property type="molecule type" value="Genomic_DNA"/>
</dbReference>
<protein>
    <submittedName>
        <fullName evidence="2">Uncharacterized protein</fullName>
    </submittedName>
</protein>
<dbReference type="AlphaFoldDB" id="A0AAD7C5I8"/>
<evidence type="ECO:0000313" key="2">
    <source>
        <dbReference type="EMBL" id="KAJ7638305.1"/>
    </source>
</evidence>
<name>A0AAD7C5I8_9AGAR</name>
<proteinExistence type="predicted"/>
<reference evidence="2" key="1">
    <citation type="submission" date="2023-03" db="EMBL/GenBank/DDBJ databases">
        <title>Massive genome expansion in bonnet fungi (Mycena s.s.) driven by repeated elements and novel gene families across ecological guilds.</title>
        <authorList>
            <consortium name="Lawrence Berkeley National Laboratory"/>
            <person name="Harder C.B."/>
            <person name="Miyauchi S."/>
            <person name="Viragh M."/>
            <person name="Kuo A."/>
            <person name="Thoen E."/>
            <person name="Andreopoulos B."/>
            <person name="Lu D."/>
            <person name="Skrede I."/>
            <person name="Drula E."/>
            <person name="Henrissat B."/>
            <person name="Morin E."/>
            <person name="Kohler A."/>
            <person name="Barry K."/>
            <person name="LaButti K."/>
            <person name="Morin E."/>
            <person name="Salamov A."/>
            <person name="Lipzen A."/>
            <person name="Mereny Z."/>
            <person name="Hegedus B."/>
            <person name="Baldrian P."/>
            <person name="Stursova M."/>
            <person name="Weitz H."/>
            <person name="Taylor A."/>
            <person name="Grigoriev I.V."/>
            <person name="Nagy L.G."/>
            <person name="Martin F."/>
            <person name="Kauserud H."/>
        </authorList>
    </citation>
    <scope>NUCLEOTIDE SEQUENCE</scope>
    <source>
        <strain evidence="2">9284</strain>
    </source>
</reference>
<gene>
    <name evidence="2" type="ORF">FB45DRAFT_902478</name>
</gene>